<dbReference type="EMBL" id="STGW01000002">
    <property type="protein sequence ID" value="THV17818.1"/>
    <property type="molecule type" value="Genomic_DNA"/>
</dbReference>
<name>A0A4S8NLR9_9ACTN</name>
<proteinExistence type="predicted"/>
<evidence type="ECO:0000313" key="2">
    <source>
        <dbReference type="EMBL" id="THV17818.1"/>
    </source>
</evidence>
<dbReference type="Proteomes" id="UP000307087">
    <property type="component" value="Unassembled WGS sequence"/>
</dbReference>
<keyword evidence="1" id="KW-0732">Signal</keyword>
<protein>
    <recommendedName>
        <fullName evidence="4">Fibronectin type III domain-containing protein</fullName>
    </recommendedName>
</protein>
<dbReference type="OrthoDB" id="262125at2"/>
<evidence type="ECO:0000313" key="3">
    <source>
        <dbReference type="Proteomes" id="UP000307087"/>
    </source>
</evidence>
<feature type="signal peptide" evidence="1">
    <location>
        <begin position="1"/>
        <end position="24"/>
    </location>
</feature>
<feature type="chain" id="PRO_5038852520" description="Fibronectin type III domain-containing protein" evidence="1">
    <location>
        <begin position="25"/>
        <end position="640"/>
    </location>
</feature>
<sequence>MRTKVLGIAAAAVAASSLTLGLHAAPAGAAAGIDGGNISLVGALPTEVDVTATAPGNAVAVWVKPVVGGERIYASHAVRGSWGLPINVIHSVATAVENLHVVGNEKGDVAAVWTQTINGEERVRSARYVGGGQWDGPATLSASDTTGINDTAAAMDASGRVHVVIEAEVDSADPVRSALWAKEAAPVLGEVSGRGTDPSLDVAPDGTALVGFHDSNFGSPEVEVSRRTPGTDWTDPDPVLWPDDARAPQVGIADNGTGTIVFRGTEGGIDRVVSAKVTAAGLAGGPDIVSAPGIDTSRPSLDVTAAGTAIASWSQFDGSNYSVLAATRPATSDFGNPVVYEADAGTSPFTIPFTSDGSRRVVVHDGSNQLTFRYRTSAIQPLTTYAGGISEGEIAADADGQGNVVAVSIVDNGGASYVQADYLDVSGPVSAPSTAIKAQTLSTSFPVGWTATDALSQVESTDVIVSTSAWNQAGFTDPAVVGNNLANGPFDFTGALGRTYCFETQSIDSADNLGSRSAQRCTTVPLDDKQLAGSGWTRAAKAGHFQGTLASTTTKGRQLVRSGVKARRLALVATTVANGGTVQVLWNNKVIKTISLKGKTTKKKLIPIATFQGVRSGTVKIRVTSPTGRPVHIDGLVVAK</sequence>
<gene>
    <name evidence="2" type="ORF">E9934_04965</name>
</gene>
<organism evidence="2 3">
    <name type="scientific">Nocardioides caeni</name>
    <dbReference type="NCBI Taxonomy" id="574700"/>
    <lineage>
        <taxon>Bacteria</taxon>
        <taxon>Bacillati</taxon>
        <taxon>Actinomycetota</taxon>
        <taxon>Actinomycetes</taxon>
        <taxon>Propionibacteriales</taxon>
        <taxon>Nocardioidaceae</taxon>
        <taxon>Nocardioides</taxon>
    </lineage>
</organism>
<evidence type="ECO:0008006" key="4">
    <source>
        <dbReference type="Google" id="ProtNLM"/>
    </source>
</evidence>
<keyword evidence="3" id="KW-1185">Reference proteome</keyword>
<reference evidence="2 3" key="1">
    <citation type="journal article" date="2009" name="Int. J. Syst. Evol. Microbiol.">
        <title>Nocardioides caeni sp. nov., isolated from wastewater.</title>
        <authorList>
            <person name="Yoon J.H."/>
            <person name="Kang S.J."/>
            <person name="Park S."/>
            <person name="Kim W."/>
            <person name="Oh T.K."/>
        </authorList>
    </citation>
    <scope>NUCLEOTIDE SEQUENCE [LARGE SCALE GENOMIC DNA]</scope>
    <source>
        <strain evidence="2 3">DSM 23134</strain>
    </source>
</reference>
<dbReference type="AlphaFoldDB" id="A0A4S8NLR9"/>
<evidence type="ECO:0000256" key="1">
    <source>
        <dbReference type="SAM" id="SignalP"/>
    </source>
</evidence>
<dbReference type="RefSeq" id="WP_136561753.1">
    <property type="nucleotide sequence ID" value="NZ_BAABLS010000001.1"/>
</dbReference>
<accession>A0A4S8NLR9</accession>
<comment type="caution">
    <text evidence="2">The sequence shown here is derived from an EMBL/GenBank/DDBJ whole genome shotgun (WGS) entry which is preliminary data.</text>
</comment>